<reference evidence="1 2" key="1">
    <citation type="submission" date="2019-02" db="EMBL/GenBank/DDBJ databases">
        <title>Deep-cultivation of Planctomycetes and their phenomic and genomic characterization uncovers novel biology.</title>
        <authorList>
            <person name="Wiegand S."/>
            <person name="Jogler M."/>
            <person name="Boedeker C."/>
            <person name="Pinto D."/>
            <person name="Vollmers J."/>
            <person name="Rivas-Marin E."/>
            <person name="Kohn T."/>
            <person name="Peeters S.H."/>
            <person name="Heuer A."/>
            <person name="Rast P."/>
            <person name="Oberbeckmann S."/>
            <person name="Bunk B."/>
            <person name="Jeske O."/>
            <person name="Meyerdierks A."/>
            <person name="Storesund J.E."/>
            <person name="Kallscheuer N."/>
            <person name="Luecker S."/>
            <person name="Lage O.M."/>
            <person name="Pohl T."/>
            <person name="Merkel B.J."/>
            <person name="Hornburger P."/>
            <person name="Mueller R.-W."/>
            <person name="Bruemmer F."/>
            <person name="Labrenz M."/>
            <person name="Spormann A.M."/>
            <person name="Op den Camp H."/>
            <person name="Overmann J."/>
            <person name="Amann R."/>
            <person name="Jetten M.S.M."/>
            <person name="Mascher T."/>
            <person name="Medema M.H."/>
            <person name="Devos D.P."/>
            <person name="Kaster A.-K."/>
            <person name="Ovreas L."/>
            <person name="Rohde M."/>
            <person name="Galperin M.Y."/>
            <person name="Jogler C."/>
        </authorList>
    </citation>
    <scope>NUCLEOTIDE SEQUENCE [LARGE SCALE GENOMIC DNA]</scope>
    <source>
        <strain evidence="1 2">Pan161</strain>
    </source>
</reference>
<dbReference type="Proteomes" id="UP000316855">
    <property type="component" value="Chromosome"/>
</dbReference>
<evidence type="ECO:0000313" key="1">
    <source>
        <dbReference type="EMBL" id="QDT89386.1"/>
    </source>
</evidence>
<dbReference type="AlphaFoldDB" id="A0A517V8Q0"/>
<dbReference type="KEGG" id="gax:Pan161_10150"/>
<organism evidence="1 2">
    <name type="scientific">Gimesia algae</name>
    <dbReference type="NCBI Taxonomy" id="2527971"/>
    <lineage>
        <taxon>Bacteria</taxon>
        <taxon>Pseudomonadati</taxon>
        <taxon>Planctomycetota</taxon>
        <taxon>Planctomycetia</taxon>
        <taxon>Planctomycetales</taxon>
        <taxon>Planctomycetaceae</taxon>
        <taxon>Gimesia</taxon>
    </lineage>
</organism>
<gene>
    <name evidence="1" type="ORF">Pan161_10150</name>
</gene>
<keyword evidence="2" id="KW-1185">Reference proteome</keyword>
<dbReference type="RefSeq" id="WP_145224560.1">
    <property type="nucleotide sequence ID" value="NZ_CP036343.1"/>
</dbReference>
<name>A0A517V8Q0_9PLAN</name>
<proteinExistence type="predicted"/>
<dbReference type="EMBL" id="CP036343">
    <property type="protein sequence ID" value="QDT89386.1"/>
    <property type="molecule type" value="Genomic_DNA"/>
</dbReference>
<evidence type="ECO:0000313" key="2">
    <source>
        <dbReference type="Proteomes" id="UP000316855"/>
    </source>
</evidence>
<sequence length="177" mass="19477">MTATVKLYLPHQTTDQLNWPTDNTTIRPGQLEQTSPASLSRTELVSLFESATEDYLGFVDAPRLSQADLDQLQNFDPSQFRKGVCLLPFSGSEQMIQAYQTLPPLAAASAMNPLSHAGILIRKTDFLSLNNLPGSPEPIWQTLILLAKQKAPFQLIETENPLTLESNFPSTLPALAP</sequence>
<protein>
    <submittedName>
        <fullName evidence="1">Uncharacterized protein</fullName>
    </submittedName>
</protein>
<accession>A0A517V8Q0</accession>